<reference evidence="1 2" key="1">
    <citation type="submission" date="2015-10" db="EMBL/GenBank/DDBJ databases">
        <title>Genome analyses suggest a sexual origin of heterokaryosis in a supposedly ancient asexual fungus.</title>
        <authorList>
            <person name="Ropars J."/>
            <person name="Sedzielewska K."/>
            <person name="Noel J."/>
            <person name="Charron P."/>
            <person name="Farinelli L."/>
            <person name="Marton T."/>
            <person name="Kruger M."/>
            <person name="Pelin A."/>
            <person name="Brachmann A."/>
            <person name="Corradi N."/>
        </authorList>
    </citation>
    <scope>NUCLEOTIDE SEQUENCE [LARGE SCALE GENOMIC DNA]</scope>
    <source>
        <strain evidence="1 2">A4</strain>
    </source>
</reference>
<feature type="non-terminal residue" evidence="1">
    <location>
        <position position="100"/>
    </location>
</feature>
<dbReference type="AlphaFoldDB" id="A0A2I1H905"/>
<evidence type="ECO:0000313" key="2">
    <source>
        <dbReference type="Proteomes" id="UP000234323"/>
    </source>
</evidence>
<dbReference type="Proteomes" id="UP000234323">
    <property type="component" value="Unassembled WGS sequence"/>
</dbReference>
<dbReference type="VEuPathDB" id="FungiDB:RhiirA1_427327"/>
<protein>
    <submittedName>
        <fullName evidence="1">Uncharacterized protein</fullName>
    </submittedName>
</protein>
<name>A0A2I1H905_9GLOM</name>
<keyword evidence="2" id="KW-1185">Reference proteome</keyword>
<accession>A0A2I1H905</accession>
<sequence length="100" mass="11881">MDNKDKKIALDLDEAGALYCTFNLKGEFILYGEFYFPSTLGGHNIIWIYSTQTKNNKWECKRFYEIPEVYKLISMSKYDNVYLVSNDHIYEWNINTEKSV</sequence>
<organism evidence="1 2">
    <name type="scientific">Rhizophagus irregularis</name>
    <dbReference type="NCBI Taxonomy" id="588596"/>
    <lineage>
        <taxon>Eukaryota</taxon>
        <taxon>Fungi</taxon>
        <taxon>Fungi incertae sedis</taxon>
        <taxon>Mucoromycota</taxon>
        <taxon>Glomeromycotina</taxon>
        <taxon>Glomeromycetes</taxon>
        <taxon>Glomerales</taxon>
        <taxon>Glomeraceae</taxon>
        <taxon>Rhizophagus</taxon>
    </lineage>
</organism>
<proteinExistence type="predicted"/>
<comment type="caution">
    <text evidence="1">The sequence shown here is derived from an EMBL/GenBank/DDBJ whole genome shotgun (WGS) entry which is preliminary data.</text>
</comment>
<evidence type="ECO:0000313" key="1">
    <source>
        <dbReference type="EMBL" id="PKY55366.1"/>
    </source>
</evidence>
<gene>
    <name evidence="1" type="ORF">RhiirA4_410484</name>
</gene>
<dbReference type="EMBL" id="LLXI01001836">
    <property type="protein sequence ID" value="PKY55366.1"/>
    <property type="molecule type" value="Genomic_DNA"/>
</dbReference>